<proteinExistence type="predicted"/>
<feature type="region of interest" description="Disordered" evidence="1">
    <location>
        <begin position="39"/>
        <end position="226"/>
    </location>
</feature>
<feature type="compositionally biased region" description="Low complexity" evidence="1">
    <location>
        <begin position="195"/>
        <end position="204"/>
    </location>
</feature>
<evidence type="ECO:0000256" key="1">
    <source>
        <dbReference type="SAM" id="MobiDB-lite"/>
    </source>
</evidence>
<feature type="compositionally biased region" description="Basic and acidic residues" evidence="1">
    <location>
        <begin position="54"/>
        <end position="82"/>
    </location>
</feature>
<evidence type="ECO:0000313" key="3">
    <source>
        <dbReference type="Proteomes" id="UP001314263"/>
    </source>
</evidence>
<organism evidence="2 3">
    <name type="scientific">Coccomyxa viridis</name>
    <dbReference type="NCBI Taxonomy" id="1274662"/>
    <lineage>
        <taxon>Eukaryota</taxon>
        <taxon>Viridiplantae</taxon>
        <taxon>Chlorophyta</taxon>
        <taxon>core chlorophytes</taxon>
        <taxon>Trebouxiophyceae</taxon>
        <taxon>Trebouxiophyceae incertae sedis</taxon>
        <taxon>Coccomyxaceae</taxon>
        <taxon>Coccomyxa</taxon>
    </lineage>
</organism>
<gene>
    <name evidence="2" type="ORF">CVIRNUC_009028</name>
</gene>
<name>A0AAV1IG74_9CHLO</name>
<evidence type="ECO:0000313" key="2">
    <source>
        <dbReference type="EMBL" id="CAK0785816.1"/>
    </source>
</evidence>
<dbReference type="AlphaFoldDB" id="A0AAV1IG74"/>
<comment type="caution">
    <text evidence="2">The sequence shown here is derived from an EMBL/GenBank/DDBJ whole genome shotgun (WGS) entry which is preliminary data.</text>
</comment>
<feature type="compositionally biased region" description="Low complexity" evidence="1">
    <location>
        <begin position="163"/>
        <end position="182"/>
    </location>
</feature>
<feature type="compositionally biased region" description="Basic and acidic residues" evidence="1">
    <location>
        <begin position="273"/>
        <end position="287"/>
    </location>
</feature>
<reference evidence="2 3" key="1">
    <citation type="submission" date="2023-10" db="EMBL/GenBank/DDBJ databases">
        <authorList>
            <person name="Maclean D."/>
            <person name="Macfadyen A."/>
        </authorList>
    </citation>
    <scope>NUCLEOTIDE SEQUENCE [LARGE SCALE GENOMIC DNA]</scope>
</reference>
<feature type="region of interest" description="Disordered" evidence="1">
    <location>
        <begin position="245"/>
        <end position="288"/>
    </location>
</feature>
<dbReference type="Proteomes" id="UP001314263">
    <property type="component" value="Unassembled WGS sequence"/>
</dbReference>
<sequence>MIRTMARVTDVHHLEDEDGVELPAKIVNEDLRRFFMPKKYAEPEPEPVSEPIPEADKIEDVRAEEATEEPKKEIGSFKEEPKSSAVPAELLRKSESHAQSPSKSAYAPGAFAPSRASPTKAPLAKSGSSKWWRLGSRKSRMAKDSASAKALPTPVRFVEKHAYAQPPAKEPQAAEAPLEPIAGEAQSDVGPSVLEPAAAEAAPAGEEHDGLAAEVTPAAEDSSAMAGSPIAEAVVALQQIMEPAPVPSPALEEDEALKEAQPEAAEVVPVAEETERTPEPEHAEHVGHANAAPLDTEALPVEEAAAAKEDVPVEAPAHEEEAVPVEAPAHEMEAGPVEASAHKKAVPEAEEVAGPVEAAAHKEAALPVSVPGAAQLPEEHAHDCEMPAVEEQPHQVEPEEAPADVEEPVAEPKAAERKAVTMSMLLREEVEGAEDHRPVTCRFVVDEGALPAVPMSTQSSPQKEMPINTWYSKGGSKTGKKGRGFFAACLGCFKG</sequence>
<dbReference type="EMBL" id="CAUYUE010000013">
    <property type="protein sequence ID" value="CAK0785816.1"/>
    <property type="molecule type" value="Genomic_DNA"/>
</dbReference>
<feature type="compositionally biased region" description="Acidic residues" evidence="1">
    <location>
        <begin position="398"/>
        <end position="409"/>
    </location>
</feature>
<protein>
    <submittedName>
        <fullName evidence="2">Uncharacterized protein</fullName>
    </submittedName>
</protein>
<feature type="compositionally biased region" description="Low complexity" evidence="1">
    <location>
        <begin position="262"/>
        <end position="271"/>
    </location>
</feature>
<keyword evidence="3" id="KW-1185">Reference proteome</keyword>
<accession>A0AAV1IG74</accession>
<feature type="region of interest" description="Disordered" evidence="1">
    <location>
        <begin position="393"/>
        <end position="412"/>
    </location>
</feature>